<dbReference type="GO" id="GO:0008195">
    <property type="term" value="F:phosphatidate phosphatase activity"/>
    <property type="evidence" value="ECO:0007669"/>
    <property type="project" value="TreeGrafter"/>
</dbReference>
<comment type="caution">
    <text evidence="8">The sequence shown here is derived from an EMBL/GenBank/DDBJ whole genome shotgun (WGS) entry which is preliminary data.</text>
</comment>
<keyword evidence="5" id="KW-0472">Membrane</keyword>
<protein>
    <submittedName>
        <fullName evidence="8">Phosphatase PAP2 family protein</fullName>
    </submittedName>
</protein>
<dbReference type="AlphaFoldDB" id="A0A844LZ71"/>
<evidence type="ECO:0000256" key="2">
    <source>
        <dbReference type="ARBA" id="ARBA00008816"/>
    </source>
</evidence>
<comment type="similarity">
    <text evidence="2">Belongs to the PA-phosphatase related phosphoesterase family.</text>
</comment>
<reference evidence="8 9" key="1">
    <citation type="journal article" date="2019" name="PLoS ONE">
        <title>Pup mortality in New Zealand sea lions (Phocarctos hookeri) at Enderby Island, Auckland Islands, 2013-18.</title>
        <authorList>
            <person name="Michael S.A."/>
            <person name="Hayman D.T.S."/>
            <person name="Gray R."/>
            <person name="Zhang J."/>
            <person name="Rogers L."/>
            <person name="Roe W.D."/>
        </authorList>
    </citation>
    <scope>NUCLEOTIDE SEQUENCE [LARGE SCALE GENOMIC DNA]</scope>
    <source>
        <strain evidence="8 9">SM868</strain>
    </source>
</reference>
<keyword evidence="3" id="KW-0812">Transmembrane</keyword>
<comment type="subcellular location">
    <subcellularLocation>
        <location evidence="1">Membrane</location>
        <topology evidence="1">Multi-pass membrane protein</topology>
    </subcellularLocation>
</comment>
<organism evidence="8 9">
    <name type="scientific">Psychrobacter sanguinis</name>
    <dbReference type="NCBI Taxonomy" id="861445"/>
    <lineage>
        <taxon>Bacteria</taxon>
        <taxon>Pseudomonadati</taxon>
        <taxon>Pseudomonadota</taxon>
        <taxon>Gammaproteobacteria</taxon>
        <taxon>Moraxellales</taxon>
        <taxon>Moraxellaceae</taxon>
        <taxon>Psychrobacter</taxon>
    </lineage>
</organism>
<dbReference type="PANTHER" id="PTHR10165:SF103">
    <property type="entry name" value="PHOSPHOLIPID PHOSPHATASE HOMOLOG 1.2 HOMOLOG"/>
    <property type="match status" value="1"/>
</dbReference>
<sequence length="181" mass="19632">MHHKHLTAALLLSGSALAASPAYAKSDIETAGDVIAITIPALAYGSTYYMDDPEGRSQFYKSFATNAVVTYGLKKSIDRERPDHSDNDSFPSGHTSIAFQGASFIHKRYGLEYSIPAYVGATFVGYSRVESDKHHTSDVLAGAALGIASSMFLTKSYHNDDLLISANLAPESYQLAVHYQF</sequence>
<dbReference type="GO" id="GO:0007165">
    <property type="term" value="P:signal transduction"/>
    <property type="evidence" value="ECO:0007669"/>
    <property type="project" value="TreeGrafter"/>
</dbReference>
<feature type="chain" id="PRO_5033025244" evidence="6">
    <location>
        <begin position="25"/>
        <end position="181"/>
    </location>
</feature>
<dbReference type="RefSeq" id="WP_110816352.1">
    <property type="nucleotide sequence ID" value="NZ_WFKQ01000002.1"/>
</dbReference>
<dbReference type="Gene3D" id="1.20.144.10">
    <property type="entry name" value="Phosphatidic acid phosphatase type 2/haloperoxidase"/>
    <property type="match status" value="1"/>
</dbReference>
<evidence type="ECO:0000313" key="9">
    <source>
        <dbReference type="Proteomes" id="UP000442109"/>
    </source>
</evidence>
<dbReference type="GO" id="GO:0046839">
    <property type="term" value="P:phospholipid dephosphorylation"/>
    <property type="evidence" value="ECO:0007669"/>
    <property type="project" value="TreeGrafter"/>
</dbReference>
<dbReference type="InterPro" id="IPR036938">
    <property type="entry name" value="PAP2/HPO_sf"/>
</dbReference>
<evidence type="ECO:0000256" key="1">
    <source>
        <dbReference type="ARBA" id="ARBA00004141"/>
    </source>
</evidence>
<dbReference type="Proteomes" id="UP000442109">
    <property type="component" value="Unassembled WGS sequence"/>
</dbReference>
<gene>
    <name evidence="8" type="ORF">GB996_04095</name>
</gene>
<evidence type="ECO:0000256" key="6">
    <source>
        <dbReference type="SAM" id="SignalP"/>
    </source>
</evidence>
<evidence type="ECO:0000259" key="7">
    <source>
        <dbReference type="SMART" id="SM00014"/>
    </source>
</evidence>
<dbReference type="CDD" id="cd03394">
    <property type="entry name" value="PAP2_like_5"/>
    <property type="match status" value="1"/>
</dbReference>
<dbReference type="EMBL" id="WFKQ01000002">
    <property type="protein sequence ID" value="MUG31972.1"/>
    <property type="molecule type" value="Genomic_DNA"/>
</dbReference>
<dbReference type="GO" id="GO:0005886">
    <property type="term" value="C:plasma membrane"/>
    <property type="evidence" value="ECO:0007669"/>
    <property type="project" value="TreeGrafter"/>
</dbReference>
<dbReference type="PANTHER" id="PTHR10165">
    <property type="entry name" value="LIPID PHOSPHATE PHOSPHATASE"/>
    <property type="match status" value="1"/>
</dbReference>
<evidence type="ECO:0000313" key="8">
    <source>
        <dbReference type="EMBL" id="MUG31972.1"/>
    </source>
</evidence>
<dbReference type="InterPro" id="IPR000326">
    <property type="entry name" value="PAP2/HPO"/>
</dbReference>
<dbReference type="GO" id="GO:0006644">
    <property type="term" value="P:phospholipid metabolic process"/>
    <property type="evidence" value="ECO:0007669"/>
    <property type="project" value="InterPro"/>
</dbReference>
<keyword evidence="4" id="KW-1133">Transmembrane helix</keyword>
<keyword evidence="9" id="KW-1185">Reference proteome</keyword>
<dbReference type="Pfam" id="PF01569">
    <property type="entry name" value="PAP2"/>
    <property type="match status" value="1"/>
</dbReference>
<proteinExistence type="inferred from homology"/>
<name>A0A844LZ71_9GAMM</name>
<feature type="domain" description="Phosphatidic acid phosphatase type 2/haloperoxidase" evidence="7">
    <location>
        <begin position="54"/>
        <end position="154"/>
    </location>
</feature>
<dbReference type="SUPFAM" id="SSF48317">
    <property type="entry name" value="Acid phosphatase/Vanadium-dependent haloperoxidase"/>
    <property type="match status" value="1"/>
</dbReference>
<evidence type="ECO:0000256" key="5">
    <source>
        <dbReference type="ARBA" id="ARBA00023136"/>
    </source>
</evidence>
<evidence type="ECO:0000256" key="3">
    <source>
        <dbReference type="ARBA" id="ARBA00022692"/>
    </source>
</evidence>
<dbReference type="OrthoDB" id="9773582at2"/>
<dbReference type="InterPro" id="IPR043216">
    <property type="entry name" value="PAP-like"/>
</dbReference>
<accession>A0A844LZ71</accession>
<keyword evidence="6" id="KW-0732">Signal</keyword>
<dbReference type="SMART" id="SM00014">
    <property type="entry name" value="acidPPc"/>
    <property type="match status" value="1"/>
</dbReference>
<feature type="signal peptide" evidence="6">
    <location>
        <begin position="1"/>
        <end position="24"/>
    </location>
</feature>
<evidence type="ECO:0000256" key="4">
    <source>
        <dbReference type="ARBA" id="ARBA00022989"/>
    </source>
</evidence>